<evidence type="ECO:0000256" key="2">
    <source>
        <dbReference type="ARBA" id="ARBA00022679"/>
    </source>
</evidence>
<dbReference type="PANTHER" id="PTHR47816:SF4">
    <property type="entry name" value="RIBOSOMAL RNA SMALL SUBUNIT METHYLTRANSFERASE C"/>
    <property type="match status" value="1"/>
</dbReference>
<keyword evidence="2" id="KW-0808">Transferase</keyword>
<dbReference type="Pfam" id="PF05175">
    <property type="entry name" value="MTS"/>
    <property type="match status" value="1"/>
</dbReference>
<dbReference type="InterPro" id="IPR029063">
    <property type="entry name" value="SAM-dependent_MTases_sf"/>
</dbReference>
<dbReference type="InterPro" id="IPR007848">
    <property type="entry name" value="Small_mtfrase_dom"/>
</dbReference>
<evidence type="ECO:0000313" key="5">
    <source>
        <dbReference type="Proteomes" id="UP001215216"/>
    </source>
</evidence>
<dbReference type="PANTHER" id="PTHR47816">
    <property type="entry name" value="RIBOSOMAL RNA SMALL SUBUNIT METHYLTRANSFERASE C"/>
    <property type="match status" value="1"/>
</dbReference>
<accession>A0ABY8FWB8</accession>
<dbReference type="CDD" id="cd02440">
    <property type="entry name" value="AdoMet_MTases"/>
    <property type="match status" value="1"/>
</dbReference>
<dbReference type="Proteomes" id="UP001215216">
    <property type="component" value="Chromosome"/>
</dbReference>
<dbReference type="InterPro" id="IPR046977">
    <property type="entry name" value="RsmC/RlmG"/>
</dbReference>
<dbReference type="RefSeq" id="WP_278012249.1">
    <property type="nucleotide sequence ID" value="NZ_CP121208.1"/>
</dbReference>
<proteinExistence type="predicted"/>
<dbReference type="EMBL" id="CP121208">
    <property type="protein sequence ID" value="WFM82823.1"/>
    <property type="molecule type" value="Genomic_DNA"/>
</dbReference>
<protein>
    <submittedName>
        <fullName evidence="4">Methyltransferase</fullName>
    </submittedName>
</protein>
<evidence type="ECO:0000259" key="3">
    <source>
        <dbReference type="Pfam" id="PF05175"/>
    </source>
</evidence>
<feature type="domain" description="Methyltransferase small" evidence="3">
    <location>
        <begin position="27"/>
        <end position="195"/>
    </location>
</feature>
<organism evidence="4 5">
    <name type="scientific">Arcanobacterium canis</name>
    <dbReference type="NCBI Taxonomy" id="999183"/>
    <lineage>
        <taxon>Bacteria</taxon>
        <taxon>Bacillati</taxon>
        <taxon>Actinomycetota</taxon>
        <taxon>Actinomycetes</taxon>
        <taxon>Actinomycetales</taxon>
        <taxon>Actinomycetaceae</taxon>
        <taxon>Arcanobacterium</taxon>
    </lineage>
</organism>
<dbReference type="GO" id="GO:0008168">
    <property type="term" value="F:methyltransferase activity"/>
    <property type="evidence" value="ECO:0007669"/>
    <property type="project" value="UniProtKB-KW"/>
</dbReference>
<gene>
    <name evidence="4" type="ORF">P7079_05290</name>
</gene>
<name>A0ABY8FWB8_9ACTO</name>
<keyword evidence="5" id="KW-1185">Reference proteome</keyword>
<evidence type="ECO:0000313" key="4">
    <source>
        <dbReference type="EMBL" id="WFM82823.1"/>
    </source>
</evidence>
<keyword evidence="1 4" id="KW-0489">Methyltransferase</keyword>
<dbReference type="GO" id="GO:0032259">
    <property type="term" value="P:methylation"/>
    <property type="evidence" value="ECO:0007669"/>
    <property type="project" value="UniProtKB-KW"/>
</dbReference>
<sequence>MSDHYFTHSPSAKEQSVTLTEKIRGREVTVQSSSGVFSSHRLDKGTAVLLEKVPLTGSARVAVDVGCGWGPITIALAHEHPEAQVWGVDVNKRSLELAAANTAEYKNVTIGQASSILEKFQSNATPIDLLWSNPPIRIGKEALHTLLTDWLSLLSDDGVAYLVVQKNLGADSLSAWLNSVGFASSKYASSKGFRLLEVTKARA</sequence>
<evidence type="ECO:0000256" key="1">
    <source>
        <dbReference type="ARBA" id="ARBA00022603"/>
    </source>
</evidence>
<dbReference type="Gene3D" id="3.40.50.150">
    <property type="entry name" value="Vaccinia Virus protein VP39"/>
    <property type="match status" value="1"/>
</dbReference>
<reference evidence="4 5" key="1">
    <citation type="submission" date="2023-03" db="EMBL/GenBank/DDBJ databases">
        <title>Complete genome of Arcanobacterium canis strain DSM 25104 isolated in 2010 from a canine otitis externa in Germany.</title>
        <authorList>
            <person name="Borowiak M."/>
            <person name="Kreitlow A."/>
            <person name="Malorny B."/>
            <person name="Laemmler C."/>
            <person name="Prenger-Berninghoff E."/>
            <person name="Ploetz M."/>
            <person name="Abdulmawjood A."/>
        </authorList>
    </citation>
    <scope>NUCLEOTIDE SEQUENCE [LARGE SCALE GENOMIC DNA]</scope>
    <source>
        <strain evidence="4 5">DSM 25104</strain>
    </source>
</reference>
<dbReference type="SUPFAM" id="SSF53335">
    <property type="entry name" value="S-adenosyl-L-methionine-dependent methyltransferases"/>
    <property type="match status" value="1"/>
</dbReference>